<evidence type="ECO:0000259" key="1">
    <source>
        <dbReference type="Pfam" id="PF07791"/>
    </source>
</evidence>
<proteinExistence type="predicted"/>
<protein>
    <recommendedName>
        <fullName evidence="1">Immunity MXAN-0049 protein domain-containing protein</fullName>
    </recommendedName>
</protein>
<name>A0A447TCX0_CHRVL</name>
<evidence type="ECO:0000313" key="2">
    <source>
        <dbReference type="EMBL" id="VEB42755.1"/>
    </source>
</evidence>
<dbReference type="AlphaFoldDB" id="A0A447TCX0"/>
<reference evidence="2 3" key="1">
    <citation type="submission" date="2018-12" db="EMBL/GenBank/DDBJ databases">
        <authorList>
            <consortium name="Pathogen Informatics"/>
        </authorList>
    </citation>
    <scope>NUCLEOTIDE SEQUENCE [LARGE SCALE GENOMIC DNA]</scope>
    <source>
        <strain evidence="2 3">NCTC9695</strain>
    </source>
</reference>
<dbReference type="EMBL" id="LR134182">
    <property type="protein sequence ID" value="VEB42755.1"/>
    <property type="molecule type" value="Genomic_DNA"/>
</dbReference>
<dbReference type="Proteomes" id="UP000275777">
    <property type="component" value="Chromosome"/>
</dbReference>
<organism evidence="2 3">
    <name type="scientific">Chromobacterium violaceum</name>
    <dbReference type="NCBI Taxonomy" id="536"/>
    <lineage>
        <taxon>Bacteria</taxon>
        <taxon>Pseudomonadati</taxon>
        <taxon>Pseudomonadota</taxon>
        <taxon>Betaproteobacteria</taxon>
        <taxon>Neisseriales</taxon>
        <taxon>Chromobacteriaceae</taxon>
        <taxon>Chromobacterium</taxon>
    </lineage>
</organism>
<gene>
    <name evidence="2" type="ORF">NCTC9695_03206</name>
</gene>
<accession>A0A447TCX0</accession>
<dbReference type="InterPro" id="IPR012433">
    <property type="entry name" value="Imm11"/>
</dbReference>
<evidence type="ECO:0000313" key="3">
    <source>
        <dbReference type="Proteomes" id="UP000275777"/>
    </source>
</evidence>
<dbReference type="Pfam" id="PF07791">
    <property type="entry name" value="Imm11"/>
    <property type="match status" value="1"/>
</dbReference>
<sequence>MHVINMEYFVLTSDNDLPFVYGDAKFLPIDQGVYSNLWHDRKLPAGTAASITLIKSVRKLNRDLFSVNAGFVGSKKLLTVLESGFRSKFEPVPADVYYHSGEKVEGEFFFLEFDCWVDAFDYENSRFARDDDEESKVVECDCLQIDSKKTDDYDLFFLLNVDFFEPVVSKQLADALKREKISGFKIVPAEEFTWSE</sequence>
<feature type="domain" description="Immunity MXAN-0049 protein" evidence="1">
    <location>
        <begin position="59"/>
        <end position="188"/>
    </location>
</feature>